<dbReference type="Gene3D" id="2.60.120.370">
    <property type="entry name" value="YhcH/YjgK/YiaL"/>
    <property type="match status" value="1"/>
</dbReference>
<sequence>MLFDSLKKIRRYEVLHEALPAAFDFLEKSDLSSLKEGRYEIDGDRVFALVQEYDTLSSEQKMMESHRKYMDLQIPISGSEEMGFAYPEQVREIQAYDETVDIALFKPESYQTFRVDAGSFAIFHPGELHMPGCSVVSKGSEKVRKIVIKVKI</sequence>
<dbReference type="Proteomes" id="UP000587760">
    <property type="component" value="Unassembled WGS sequence"/>
</dbReference>
<comment type="caution">
    <text evidence="1">The sequence shown here is derived from an EMBL/GenBank/DDBJ whole genome shotgun (WGS) entry which is preliminary data.</text>
</comment>
<gene>
    <name evidence="1" type="ORF">HNR50_001637</name>
</gene>
<dbReference type="InterPro" id="IPR037012">
    <property type="entry name" value="NanQ/TabA/YiaL_sf"/>
</dbReference>
<proteinExistence type="predicted"/>
<dbReference type="GO" id="GO:0005829">
    <property type="term" value="C:cytosol"/>
    <property type="evidence" value="ECO:0007669"/>
    <property type="project" value="TreeGrafter"/>
</dbReference>
<dbReference type="AlphaFoldDB" id="A0A841RAM8"/>
<dbReference type="InterPro" id="IPR004375">
    <property type="entry name" value="NanQ/TabA/YiaL"/>
</dbReference>
<dbReference type="SUPFAM" id="SSF51197">
    <property type="entry name" value="Clavaminate synthase-like"/>
    <property type="match status" value="1"/>
</dbReference>
<dbReference type="Pfam" id="PF04074">
    <property type="entry name" value="DUF386"/>
    <property type="match status" value="1"/>
</dbReference>
<evidence type="ECO:0000313" key="1">
    <source>
        <dbReference type="EMBL" id="MBB6479979.1"/>
    </source>
</evidence>
<name>A0A841RAM8_9SPIO</name>
<dbReference type="RefSeq" id="WP_184745701.1">
    <property type="nucleotide sequence ID" value="NZ_JACHGJ010000002.1"/>
</dbReference>
<reference evidence="1 2" key="1">
    <citation type="submission" date="2020-08" db="EMBL/GenBank/DDBJ databases">
        <title>Genomic Encyclopedia of Type Strains, Phase IV (KMG-IV): sequencing the most valuable type-strain genomes for metagenomic binning, comparative biology and taxonomic classification.</title>
        <authorList>
            <person name="Goeker M."/>
        </authorList>
    </citation>
    <scope>NUCLEOTIDE SEQUENCE [LARGE SCALE GENOMIC DNA]</scope>
    <source>
        <strain evidence="1 2">DSM 2461</strain>
    </source>
</reference>
<keyword evidence="2" id="KW-1185">Reference proteome</keyword>
<dbReference type="NCBIfam" id="TIGR00022">
    <property type="entry name" value="YhcH/YjgK/YiaL family protein"/>
    <property type="match status" value="1"/>
</dbReference>
<dbReference type="EMBL" id="JACHGJ010000002">
    <property type="protein sequence ID" value="MBB6479979.1"/>
    <property type="molecule type" value="Genomic_DNA"/>
</dbReference>
<evidence type="ECO:0000313" key="2">
    <source>
        <dbReference type="Proteomes" id="UP000587760"/>
    </source>
</evidence>
<organism evidence="1 2">
    <name type="scientific">Spirochaeta isovalerica</name>
    <dbReference type="NCBI Taxonomy" id="150"/>
    <lineage>
        <taxon>Bacteria</taxon>
        <taxon>Pseudomonadati</taxon>
        <taxon>Spirochaetota</taxon>
        <taxon>Spirochaetia</taxon>
        <taxon>Spirochaetales</taxon>
        <taxon>Spirochaetaceae</taxon>
        <taxon>Spirochaeta</taxon>
    </lineage>
</organism>
<dbReference type="PANTHER" id="PTHR34986:SF1">
    <property type="entry name" value="PROTEIN YIAL"/>
    <property type="match status" value="1"/>
</dbReference>
<protein>
    <submittedName>
        <fullName evidence="1">YhcH/YjgK/YiaL family protein</fullName>
    </submittedName>
</protein>
<dbReference type="PANTHER" id="PTHR34986">
    <property type="entry name" value="EVOLVED BETA-GALACTOSIDASE SUBUNIT BETA"/>
    <property type="match status" value="1"/>
</dbReference>
<accession>A0A841RAM8</accession>